<evidence type="ECO:0000313" key="1">
    <source>
        <dbReference type="EMBL" id="CEG14741.1"/>
    </source>
</evidence>
<dbReference type="EMBL" id="CCXZ01000025">
    <property type="protein sequence ID" value="CEG14741.1"/>
    <property type="molecule type" value="Genomic_DNA"/>
</dbReference>
<dbReference type="AlphaFoldDB" id="A0A0U5FCK0"/>
<name>A0A0U5FCK0_XANCI</name>
<comment type="caution">
    <text evidence="1">The sequence shown here is derived from an EMBL/GenBank/DDBJ whole genome shotgun (WGS) entry which is preliminary data.</text>
</comment>
<dbReference type="Proteomes" id="UP000052230">
    <property type="component" value="Unassembled WGS sequence"/>
</dbReference>
<proteinExistence type="predicted"/>
<protein>
    <submittedName>
        <fullName evidence="1">Uncharacterized protein</fullName>
    </submittedName>
</protein>
<reference evidence="1 2" key="1">
    <citation type="submission" date="2014-09" db="EMBL/GenBank/DDBJ databases">
        <authorList>
            <person name="Regsiter A."/>
        </authorList>
    </citation>
    <scope>NUCLEOTIDE SEQUENCE [LARGE SCALE GENOMIC DNA]</scope>
</reference>
<keyword evidence="2" id="KW-1185">Reference proteome</keyword>
<evidence type="ECO:0000313" key="2">
    <source>
        <dbReference type="Proteomes" id="UP000052230"/>
    </source>
</evidence>
<sequence length="79" mass="9108">MIARKAFWEKAHNIAHTRVAAMLTPEERKQNSKLEFVYEKPTNWTLIGDETGHRCQMNWMRAPEALDSAASIHFPDLAV</sequence>
<accession>A0A0U5FCK0</accession>
<organism evidence="1 2">
    <name type="scientific">Xanthomonas citri pv. citri</name>
    <dbReference type="NCBI Taxonomy" id="611301"/>
    <lineage>
        <taxon>Bacteria</taxon>
        <taxon>Pseudomonadati</taxon>
        <taxon>Pseudomonadota</taxon>
        <taxon>Gammaproteobacteria</taxon>
        <taxon>Lysobacterales</taxon>
        <taxon>Lysobacteraceae</taxon>
        <taxon>Xanthomonas</taxon>
    </lineage>
</organism>
<gene>
    <name evidence="1" type="ORF">XAC3562_1200064</name>
</gene>